<evidence type="ECO:0000256" key="1">
    <source>
        <dbReference type="SAM" id="Phobius"/>
    </source>
</evidence>
<accession>A0A815W9P0</accession>
<feature type="transmembrane region" description="Helical" evidence="1">
    <location>
        <begin position="188"/>
        <end position="211"/>
    </location>
</feature>
<dbReference type="Proteomes" id="UP000663854">
    <property type="component" value="Unassembled WGS sequence"/>
</dbReference>
<evidence type="ECO:0008006" key="5">
    <source>
        <dbReference type="Google" id="ProtNLM"/>
    </source>
</evidence>
<dbReference type="Gene3D" id="1.20.1070.10">
    <property type="entry name" value="Rhodopsin 7-helix transmembrane proteins"/>
    <property type="match status" value="1"/>
</dbReference>
<keyword evidence="1" id="KW-0472">Membrane</keyword>
<gene>
    <name evidence="3" type="ORF">JXQ802_LOCUS42819</name>
    <name evidence="2" type="ORF">PYM288_LOCUS28544</name>
</gene>
<sequence length="274" mass="32028">NIFRIGGPILIVFGTISCLLSCIIFRQRNLRKNPCTIYFLSFNLSNLLLIYSSLLPVMLETGYNIQPTSIDRMYVTSPNVHLRNRSNNCFAYKSIIIGTLFWMIFSSHALIFREIVPSITNDITCNFKPGIYMIFLAYYSLVKGISVPFLMILFGLLAIKNIRRLCRINVVTDGRNNSYVPSSKDRKLIYMVLMNIIVYILFDSIKTLYLMYEQITQYHIKNDLQKQMDNFFRSIGGFSLYIRFCICGYINLLVSGSIIREEIKKIFLWRRIFH</sequence>
<name>A0A815W9P0_9BILA</name>
<dbReference type="EMBL" id="CAJNOL010002957">
    <property type="protein sequence ID" value="CAF1539221.1"/>
    <property type="molecule type" value="Genomic_DNA"/>
</dbReference>
<reference evidence="3" key="1">
    <citation type="submission" date="2021-02" db="EMBL/GenBank/DDBJ databases">
        <authorList>
            <person name="Nowell W R."/>
        </authorList>
    </citation>
    <scope>NUCLEOTIDE SEQUENCE</scope>
</reference>
<evidence type="ECO:0000313" key="4">
    <source>
        <dbReference type="Proteomes" id="UP000663870"/>
    </source>
</evidence>
<evidence type="ECO:0000313" key="2">
    <source>
        <dbReference type="EMBL" id="CAF1274277.1"/>
    </source>
</evidence>
<protein>
    <recommendedName>
        <fullName evidence="5">G-protein coupled receptors family 1 profile domain-containing protein</fullName>
    </recommendedName>
</protein>
<dbReference type="AlphaFoldDB" id="A0A815W9P0"/>
<dbReference type="EMBL" id="CAJNOH010002128">
    <property type="protein sequence ID" value="CAF1274277.1"/>
    <property type="molecule type" value="Genomic_DNA"/>
</dbReference>
<keyword evidence="4" id="KW-1185">Reference proteome</keyword>
<feature type="transmembrane region" description="Helical" evidence="1">
    <location>
        <begin position="6"/>
        <end position="25"/>
    </location>
</feature>
<keyword evidence="1" id="KW-1133">Transmembrane helix</keyword>
<feature type="transmembrane region" description="Helical" evidence="1">
    <location>
        <begin position="231"/>
        <end position="254"/>
    </location>
</feature>
<dbReference type="SUPFAM" id="SSF81321">
    <property type="entry name" value="Family A G protein-coupled receptor-like"/>
    <property type="match status" value="1"/>
</dbReference>
<feature type="transmembrane region" description="Helical" evidence="1">
    <location>
        <begin position="131"/>
        <end position="159"/>
    </location>
</feature>
<proteinExistence type="predicted"/>
<keyword evidence="1" id="KW-0812">Transmembrane</keyword>
<evidence type="ECO:0000313" key="3">
    <source>
        <dbReference type="EMBL" id="CAF1539221.1"/>
    </source>
</evidence>
<comment type="caution">
    <text evidence="3">The sequence shown here is derived from an EMBL/GenBank/DDBJ whole genome shotgun (WGS) entry which is preliminary data.</text>
</comment>
<feature type="transmembrane region" description="Helical" evidence="1">
    <location>
        <begin position="90"/>
        <end position="111"/>
    </location>
</feature>
<dbReference type="Proteomes" id="UP000663870">
    <property type="component" value="Unassembled WGS sequence"/>
</dbReference>
<feature type="non-terminal residue" evidence="3">
    <location>
        <position position="1"/>
    </location>
</feature>
<organism evidence="3 4">
    <name type="scientific">Rotaria sordida</name>
    <dbReference type="NCBI Taxonomy" id="392033"/>
    <lineage>
        <taxon>Eukaryota</taxon>
        <taxon>Metazoa</taxon>
        <taxon>Spiralia</taxon>
        <taxon>Gnathifera</taxon>
        <taxon>Rotifera</taxon>
        <taxon>Eurotatoria</taxon>
        <taxon>Bdelloidea</taxon>
        <taxon>Philodinida</taxon>
        <taxon>Philodinidae</taxon>
        <taxon>Rotaria</taxon>
    </lineage>
</organism>